<keyword evidence="2 5" id="KW-0812">Transmembrane</keyword>
<reference evidence="6 7" key="1">
    <citation type="submission" date="2024-09" db="EMBL/GenBank/DDBJ databases">
        <authorList>
            <person name="D'Angelo T."/>
        </authorList>
    </citation>
    <scope>NUCLEOTIDE SEQUENCE [LARGE SCALE GENOMIC DNA]</scope>
    <source>
        <strain evidence="6">SAG AM-320-E07</strain>
    </source>
</reference>
<evidence type="ECO:0000256" key="1">
    <source>
        <dbReference type="ARBA" id="ARBA00004141"/>
    </source>
</evidence>
<evidence type="ECO:0000313" key="6">
    <source>
        <dbReference type="EMBL" id="MFC1572532.1"/>
    </source>
</evidence>
<gene>
    <name evidence="6" type="ORF">ACFL6M_02930</name>
</gene>
<dbReference type="Pfam" id="PF09685">
    <property type="entry name" value="MamF_MmsF"/>
    <property type="match status" value="1"/>
</dbReference>
<evidence type="ECO:0000313" key="7">
    <source>
        <dbReference type="Proteomes" id="UP001593833"/>
    </source>
</evidence>
<organism evidence="6 7">
    <name type="scientific">Eiseniibacteriota bacterium</name>
    <dbReference type="NCBI Taxonomy" id="2212470"/>
    <lineage>
        <taxon>Bacteria</taxon>
        <taxon>Candidatus Eiseniibacteriota</taxon>
    </lineage>
</organism>
<dbReference type="Proteomes" id="UP001593833">
    <property type="component" value="Unassembled WGS sequence"/>
</dbReference>
<accession>A0ABV6YJL6</accession>
<comment type="caution">
    <text evidence="6">The sequence shown here is derived from an EMBL/GenBank/DDBJ whole genome shotgun (WGS) entry which is preliminary data.</text>
</comment>
<proteinExistence type="predicted"/>
<feature type="transmembrane region" description="Helical" evidence="5">
    <location>
        <begin position="66"/>
        <end position="98"/>
    </location>
</feature>
<keyword evidence="7" id="KW-1185">Reference proteome</keyword>
<evidence type="ECO:0000256" key="4">
    <source>
        <dbReference type="ARBA" id="ARBA00023136"/>
    </source>
</evidence>
<dbReference type="EMBL" id="JBHPKH010000020">
    <property type="protein sequence ID" value="MFC1572532.1"/>
    <property type="molecule type" value="Genomic_DNA"/>
</dbReference>
<evidence type="ECO:0000256" key="3">
    <source>
        <dbReference type="ARBA" id="ARBA00022989"/>
    </source>
</evidence>
<keyword evidence="3 5" id="KW-1133">Transmembrane helix</keyword>
<evidence type="ECO:0000256" key="5">
    <source>
        <dbReference type="SAM" id="Phobius"/>
    </source>
</evidence>
<sequence length="122" mass="13567">MNEENQSGSDKTREVRKWASLCHLAALVGIISGVGFVVGPLIVWLMKREDHVFIDQQGKEAVNFQITLFIAAFVSGLLTFVIIGLVLLPIALLLMVILPIIAAVKTNDGHDYKYPFTIRFIK</sequence>
<protein>
    <submittedName>
        <fullName evidence="6">DUF4870 domain-containing protein</fullName>
    </submittedName>
</protein>
<dbReference type="InterPro" id="IPR019109">
    <property type="entry name" value="MamF_MmsF"/>
</dbReference>
<keyword evidence="4 5" id="KW-0472">Membrane</keyword>
<comment type="subcellular location">
    <subcellularLocation>
        <location evidence="1">Membrane</location>
        <topology evidence="1">Multi-pass membrane protein</topology>
    </subcellularLocation>
</comment>
<name>A0ABV6YJL6_UNCEI</name>
<feature type="transmembrane region" description="Helical" evidence="5">
    <location>
        <begin position="21"/>
        <end position="46"/>
    </location>
</feature>
<evidence type="ECO:0000256" key="2">
    <source>
        <dbReference type="ARBA" id="ARBA00022692"/>
    </source>
</evidence>